<comment type="caution">
    <text evidence="1">The sequence shown here is derived from an EMBL/GenBank/DDBJ whole genome shotgun (WGS) entry which is preliminary data.</text>
</comment>
<dbReference type="EMBL" id="JADIIN010000015">
    <property type="protein sequence ID" value="MBF4468090.1"/>
    <property type="molecule type" value="Genomic_DNA"/>
</dbReference>
<protein>
    <submittedName>
        <fullName evidence="1">CDP-glycerol glycerophosphotransferase family protein</fullName>
    </submittedName>
</protein>
<dbReference type="Proteomes" id="UP000658733">
    <property type="component" value="Unassembled WGS sequence"/>
</dbReference>
<dbReference type="GO" id="GO:0047355">
    <property type="term" value="F:CDP-glycerol glycerophosphotransferase activity"/>
    <property type="evidence" value="ECO:0007669"/>
    <property type="project" value="InterPro"/>
</dbReference>
<gene>
    <name evidence="1" type="ORF">ISP01_01665</name>
</gene>
<sequence>MNFLKKFLLGSTYAKKAKSKYNTLSKKLDYITTQNNLEAIRNKKKINIIFVFYFRTSGMDSLIDLLNRDDSFNVTVLLIPFKTLTFNVYKNDKLHESQLEEYNDNYDYFKNKGFNTIKAYNENNNSLLDIELELMPDIIFYMSPWEGILPPEYRIHNLPQNILYCYIPYSMYLSKLKNDQFNRSLQKKAWKIFVQTPLHKQLAIKYSNNKGSNVLVTGYPKMDPLIENTEDTMPKVWKNQDSDKIKIIWAPHYSIGTDKDVKLAFSTFEHNYKFFYDYAKNHPEIEWVFKPHPKLIYAGERMPNNKNFKLENLKEYYEKWNELPNATVYERGDYLNVFKSSDAMITDSISFLAEYLYADHPGLLLTRPEQEFNEFGEIIKEGWYKVNGKDLNGIEKFINDVLIEGKDHLKSKRKDIYNSYLNRNGVSASQTIYKYLKKTLTNEN</sequence>
<accession>A0A843AMN8</accession>
<dbReference type="AlphaFoldDB" id="A0A843AMN8"/>
<dbReference type="InterPro" id="IPR007554">
    <property type="entry name" value="Glycerophosphate_synth"/>
</dbReference>
<dbReference type="SUPFAM" id="SSF53756">
    <property type="entry name" value="UDP-Glycosyltransferase/glycogen phosphorylase"/>
    <property type="match status" value="1"/>
</dbReference>
<reference evidence="1" key="1">
    <citation type="submission" date="2020-10" db="EMBL/GenBank/DDBJ databases">
        <title>Dehalococcoides mccartyi of a TCE/Cr reducing biochatode.</title>
        <authorList>
            <person name="Matturro B."/>
        </authorList>
    </citation>
    <scope>NUCLEOTIDE SEQUENCE</scope>
    <source>
        <strain evidence="1">Bin4</strain>
    </source>
</reference>
<keyword evidence="1" id="KW-0808">Transferase</keyword>
<dbReference type="GO" id="GO:0016020">
    <property type="term" value="C:membrane"/>
    <property type="evidence" value="ECO:0007669"/>
    <property type="project" value="InterPro"/>
</dbReference>
<proteinExistence type="predicted"/>
<dbReference type="Pfam" id="PF04464">
    <property type="entry name" value="Glyphos_transf"/>
    <property type="match status" value="1"/>
</dbReference>
<dbReference type="InterPro" id="IPR043148">
    <property type="entry name" value="TagF_C"/>
</dbReference>
<evidence type="ECO:0000313" key="1">
    <source>
        <dbReference type="EMBL" id="MBF4468090.1"/>
    </source>
</evidence>
<name>A0A843AMN8_METAZ</name>
<dbReference type="RefSeq" id="WP_278521804.1">
    <property type="nucleotide sequence ID" value="NZ_JADIIN010000015.1"/>
</dbReference>
<dbReference type="Gene3D" id="3.40.50.12580">
    <property type="match status" value="1"/>
</dbReference>
<evidence type="ECO:0000313" key="2">
    <source>
        <dbReference type="Proteomes" id="UP000658733"/>
    </source>
</evidence>
<organism evidence="1 2">
    <name type="scientific">Methanobrevibacter arboriphilus</name>
    <dbReference type="NCBI Taxonomy" id="39441"/>
    <lineage>
        <taxon>Archaea</taxon>
        <taxon>Methanobacteriati</taxon>
        <taxon>Methanobacteriota</taxon>
        <taxon>Methanomada group</taxon>
        <taxon>Methanobacteria</taxon>
        <taxon>Methanobacteriales</taxon>
        <taxon>Methanobacteriaceae</taxon>
        <taxon>Methanobrevibacter</taxon>
    </lineage>
</organism>